<feature type="transmembrane region" description="Helical" evidence="6">
    <location>
        <begin position="347"/>
        <end position="368"/>
    </location>
</feature>
<dbReference type="PANTHER" id="PTHR36044">
    <property type="entry name" value="HEME BINDING PROTEIN"/>
    <property type="match status" value="1"/>
</dbReference>
<gene>
    <name evidence="8" type="ORF">FNV43_RR23649</name>
</gene>
<evidence type="ECO:0000256" key="4">
    <source>
        <dbReference type="ARBA" id="ARBA00022982"/>
    </source>
</evidence>
<reference evidence="8" key="1">
    <citation type="submission" date="2020-03" db="EMBL/GenBank/DDBJ databases">
        <title>A high-quality chromosome-level genome assembly of a woody plant with both climbing and erect habits, Rhamnella rubrinervis.</title>
        <authorList>
            <person name="Lu Z."/>
            <person name="Yang Y."/>
            <person name="Zhu X."/>
            <person name="Sun Y."/>
        </authorList>
    </citation>
    <scope>NUCLEOTIDE SEQUENCE</scope>
    <source>
        <strain evidence="8">BYM</strain>
        <tissue evidence="8">Leaf</tissue>
    </source>
</reference>
<evidence type="ECO:0000256" key="3">
    <source>
        <dbReference type="ARBA" id="ARBA00022723"/>
    </source>
</evidence>
<evidence type="ECO:0000313" key="9">
    <source>
        <dbReference type="Proteomes" id="UP000796880"/>
    </source>
</evidence>
<evidence type="ECO:0000313" key="8">
    <source>
        <dbReference type="EMBL" id="KAF3436557.1"/>
    </source>
</evidence>
<dbReference type="InterPro" id="IPR019020">
    <property type="entry name" value="Cyt-c552/DMSO_Rdtase_haem-bd"/>
</dbReference>
<evidence type="ECO:0000256" key="2">
    <source>
        <dbReference type="ARBA" id="ARBA00022617"/>
    </source>
</evidence>
<keyword evidence="1" id="KW-0813">Transport</keyword>
<name>A0A8K0GPD2_9ROSA</name>
<dbReference type="Gene3D" id="2.60.40.1190">
    <property type="match status" value="1"/>
</dbReference>
<dbReference type="GO" id="GO:0020037">
    <property type="term" value="F:heme binding"/>
    <property type="evidence" value="ECO:0007669"/>
    <property type="project" value="InterPro"/>
</dbReference>
<comment type="caution">
    <text evidence="8">The sequence shown here is derived from an EMBL/GenBank/DDBJ whole genome shotgun (WGS) entry which is preliminary data.</text>
</comment>
<keyword evidence="6" id="KW-0472">Membrane</keyword>
<keyword evidence="2" id="KW-0349">Heme</keyword>
<keyword evidence="3" id="KW-0479">Metal-binding</keyword>
<dbReference type="GO" id="GO:0046872">
    <property type="term" value="F:metal ion binding"/>
    <property type="evidence" value="ECO:0007669"/>
    <property type="project" value="UniProtKB-KW"/>
</dbReference>
<dbReference type="AlphaFoldDB" id="A0A8K0GPD2"/>
<keyword evidence="5" id="KW-0408">Iron</keyword>
<keyword evidence="6" id="KW-1133">Transmembrane helix</keyword>
<dbReference type="Proteomes" id="UP000796880">
    <property type="component" value="Unassembled WGS sequence"/>
</dbReference>
<organism evidence="8 9">
    <name type="scientific">Rhamnella rubrinervis</name>
    <dbReference type="NCBI Taxonomy" id="2594499"/>
    <lineage>
        <taxon>Eukaryota</taxon>
        <taxon>Viridiplantae</taxon>
        <taxon>Streptophyta</taxon>
        <taxon>Embryophyta</taxon>
        <taxon>Tracheophyta</taxon>
        <taxon>Spermatophyta</taxon>
        <taxon>Magnoliopsida</taxon>
        <taxon>eudicotyledons</taxon>
        <taxon>Gunneridae</taxon>
        <taxon>Pentapetalae</taxon>
        <taxon>rosids</taxon>
        <taxon>fabids</taxon>
        <taxon>Rosales</taxon>
        <taxon>Rhamnaceae</taxon>
        <taxon>rhamnoid group</taxon>
        <taxon>Rhamneae</taxon>
        <taxon>Rhamnella</taxon>
    </lineage>
</organism>
<dbReference type="PANTHER" id="PTHR36044:SF1">
    <property type="entry name" value="HEME BINDING PROTEIN"/>
    <property type="match status" value="1"/>
</dbReference>
<dbReference type="OrthoDB" id="2012588at2759"/>
<evidence type="ECO:0000256" key="1">
    <source>
        <dbReference type="ARBA" id="ARBA00022448"/>
    </source>
</evidence>
<dbReference type="Pfam" id="PF09459">
    <property type="entry name" value="EB_dh"/>
    <property type="match status" value="1"/>
</dbReference>
<protein>
    <recommendedName>
        <fullName evidence="7">Cytochrome c-552/DMSO reductase-like haem-binding domain-containing protein</fullName>
    </recommendedName>
</protein>
<dbReference type="SMART" id="SM00887">
    <property type="entry name" value="EB_dh"/>
    <property type="match status" value="1"/>
</dbReference>
<dbReference type="EMBL" id="VOIH02000010">
    <property type="protein sequence ID" value="KAF3436557.1"/>
    <property type="molecule type" value="Genomic_DNA"/>
</dbReference>
<keyword evidence="6" id="KW-0812">Transmembrane</keyword>
<sequence>MGMENKQQEKHPSNSSSSTMLRVLSLLLVFGSALIGRVISHEEKGEWSCDSDLDIRVAAGFRPGFITLDGHADDWKDIDGFEFSLLPALDPDDENEYKAGKMTVKALHDGHDVFFMVQVDGVYVYSKGNNNKCPSVALMFQVGEDATYHRMGGCKEGADSCTNKTCKGHEVDIMHFSIGNAIPGRLYGGNPIDNGDGNGGDRFGHLVDLYAWNPHCRYLDGLGPPGSGNESSAQNNWKGAWWHSSFNVHSGFVEEDSPYASDGQKGTYYFEFSRPLRTMDRLQQDAQFTIGGSSKMAVAFWYPLDGTPWHGSGHYSIDCDWVPLDISLGSSMLTKSTPSSSVNASSVFALLLSVVSLCASVFVGYQVFKPKGVPFTPMENL</sequence>
<accession>A0A8K0GPD2</accession>
<feature type="domain" description="Cytochrome c-552/DMSO reductase-like haem-binding" evidence="7">
    <location>
        <begin position="72"/>
        <end position="316"/>
    </location>
</feature>
<evidence type="ECO:0000256" key="5">
    <source>
        <dbReference type="ARBA" id="ARBA00023004"/>
    </source>
</evidence>
<keyword evidence="4" id="KW-0249">Electron transport</keyword>
<evidence type="ECO:0000259" key="7">
    <source>
        <dbReference type="SMART" id="SM00887"/>
    </source>
</evidence>
<evidence type="ECO:0000256" key="6">
    <source>
        <dbReference type="SAM" id="Phobius"/>
    </source>
</evidence>
<dbReference type="CDD" id="cd00241">
    <property type="entry name" value="DOMON_like"/>
    <property type="match status" value="1"/>
</dbReference>
<keyword evidence="9" id="KW-1185">Reference proteome</keyword>
<proteinExistence type="predicted"/>